<evidence type="ECO:0000256" key="3">
    <source>
        <dbReference type="SAM" id="SignalP"/>
    </source>
</evidence>
<dbReference type="PANTHER" id="PTHR36526:SF1">
    <property type="entry name" value="TRANSMEMBRANE PROTEIN 154"/>
    <property type="match status" value="1"/>
</dbReference>
<gene>
    <name evidence="4" type="ORF">ANANG_G00098540</name>
</gene>
<evidence type="ECO:0008006" key="6">
    <source>
        <dbReference type="Google" id="ProtNLM"/>
    </source>
</evidence>
<feature type="signal peptide" evidence="3">
    <location>
        <begin position="1"/>
        <end position="34"/>
    </location>
</feature>
<keyword evidence="5" id="KW-1185">Reference proteome</keyword>
<dbReference type="AlphaFoldDB" id="A0A9D3MGA6"/>
<feature type="compositionally biased region" description="Acidic residues" evidence="1">
    <location>
        <begin position="114"/>
        <end position="123"/>
    </location>
</feature>
<dbReference type="InterPro" id="IPR053087">
    <property type="entry name" value="TMEM154-like"/>
</dbReference>
<accession>A0A9D3MGA6</accession>
<comment type="caution">
    <text evidence="4">The sequence shown here is derived from an EMBL/GenBank/DDBJ whole genome shotgun (WGS) entry which is preliminary data.</text>
</comment>
<sequence>MATSERGKGQRSHQEMTLLLLLVLTAGLAGRVRGEDHDTTGDEAIEDEDPALNAGDDDVIPTVDTAFTTLHSPGEEGDITPDDNGLSGEGELNPPLITRRGNPLHSPGDATDTPPEEDENLDTSDLDPLMIIIPLVLLLLLVVIASLAAYMISRRRAKKHSDPRHLTEDEILHGCENEKIPMPMFEDDVPSVLELEMEDLEKWMVKDTGRICVDSAGDER</sequence>
<evidence type="ECO:0000256" key="2">
    <source>
        <dbReference type="SAM" id="Phobius"/>
    </source>
</evidence>
<evidence type="ECO:0000313" key="5">
    <source>
        <dbReference type="Proteomes" id="UP001044222"/>
    </source>
</evidence>
<dbReference type="Proteomes" id="UP001044222">
    <property type="component" value="Unassembled WGS sequence"/>
</dbReference>
<keyword evidence="3" id="KW-0732">Signal</keyword>
<proteinExistence type="predicted"/>
<protein>
    <recommendedName>
        <fullName evidence="6">Transmembrane protein 154</fullName>
    </recommendedName>
</protein>
<feature type="compositionally biased region" description="Acidic residues" evidence="1">
    <location>
        <begin position="41"/>
        <end position="59"/>
    </location>
</feature>
<evidence type="ECO:0000256" key="1">
    <source>
        <dbReference type="SAM" id="MobiDB-lite"/>
    </source>
</evidence>
<feature type="chain" id="PRO_5038626626" description="Transmembrane protein 154" evidence="3">
    <location>
        <begin position="35"/>
        <end position="220"/>
    </location>
</feature>
<reference evidence="4" key="1">
    <citation type="submission" date="2021-01" db="EMBL/GenBank/DDBJ databases">
        <title>A chromosome-scale assembly of European eel, Anguilla anguilla.</title>
        <authorList>
            <person name="Henkel C."/>
            <person name="Jong-Raadsen S.A."/>
            <person name="Dufour S."/>
            <person name="Weltzien F.-A."/>
            <person name="Palstra A.P."/>
            <person name="Pelster B."/>
            <person name="Spaink H.P."/>
            <person name="Van Den Thillart G.E."/>
            <person name="Jansen H."/>
            <person name="Zahm M."/>
            <person name="Klopp C."/>
            <person name="Cedric C."/>
            <person name="Louis A."/>
            <person name="Berthelot C."/>
            <person name="Parey E."/>
            <person name="Roest Crollius H."/>
            <person name="Montfort J."/>
            <person name="Robinson-Rechavi M."/>
            <person name="Bucao C."/>
            <person name="Bouchez O."/>
            <person name="Gislard M."/>
            <person name="Lluch J."/>
            <person name="Milhes M."/>
            <person name="Lampietro C."/>
            <person name="Lopez Roques C."/>
            <person name="Donnadieu C."/>
            <person name="Braasch I."/>
            <person name="Desvignes T."/>
            <person name="Postlethwait J."/>
            <person name="Bobe J."/>
            <person name="Guiguen Y."/>
            <person name="Dirks R."/>
        </authorList>
    </citation>
    <scope>NUCLEOTIDE SEQUENCE</scope>
    <source>
        <strain evidence="4">Tag_6206</strain>
        <tissue evidence="4">Liver</tissue>
    </source>
</reference>
<keyword evidence="2" id="KW-0472">Membrane</keyword>
<feature type="region of interest" description="Disordered" evidence="1">
    <location>
        <begin position="33"/>
        <end position="123"/>
    </location>
</feature>
<keyword evidence="2" id="KW-1133">Transmembrane helix</keyword>
<dbReference type="InterPro" id="IPR028064">
    <property type="entry name" value="TMEM154"/>
</dbReference>
<dbReference type="EMBL" id="JAFIRN010000005">
    <property type="protein sequence ID" value="KAG5848446.1"/>
    <property type="molecule type" value="Genomic_DNA"/>
</dbReference>
<name>A0A9D3MGA6_ANGAN</name>
<keyword evidence="2" id="KW-0812">Transmembrane</keyword>
<organism evidence="4 5">
    <name type="scientific">Anguilla anguilla</name>
    <name type="common">European freshwater eel</name>
    <name type="synonym">Muraena anguilla</name>
    <dbReference type="NCBI Taxonomy" id="7936"/>
    <lineage>
        <taxon>Eukaryota</taxon>
        <taxon>Metazoa</taxon>
        <taxon>Chordata</taxon>
        <taxon>Craniata</taxon>
        <taxon>Vertebrata</taxon>
        <taxon>Euteleostomi</taxon>
        <taxon>Actinopterygii</taxon>
        <taxon>Neopterygii</taxon>
        <taxon>Teleostei</taxon>
        <taxon>Anguilliformes</taxon>
        <taxon>Anguillidae</taxon>
        <taxon>Anguilla</taxon>
    </lineage>
</organism>
<evidence type="ECO:0000313" key="4">
    <source>
        <dbReference type="EMBL" id="KAG5848446.1"/>
    </source>
</evidence>
<dbReference type="Pfam" id="PF15102">
    <property type="entry name" value="TMEM154"/>
    <property type="match status" value="1"/>
</dbReference>
<feature type="transmembrane region" description="Helical" evidence="2">
    <location>
        <begin position="129"/>
        <end position="152"/>
    </location>
</feature>
<dbReference type="PANTHER" id="PTHR36526">
    <property type="entry name" value="TRANSMEMBRANE PROTEIN 154"/>
    <property type="match status" value="1"/>
</dbReference>